<protein>
    <recommendedName>
        <fullName evidence="3">Lipoprotein</fullName>
    </recommendedName>
</protein>
<comment type="caution">
    <text evidence="1">The sequence shown here is derived from an EMBL/GenBank/DDBJ whole genome shotgun (WGS) entry which is preliminary data.</text>
</comment>
<dbReference type="RefSeq" id="WP_191734695.1">
    <property type="nucleotide sequence ID" value="NZ_JACYFS010000001.1"/>
</dbReference>
<accession>A0ABR8Z6F1</accession>
<reference evidence="1 2" key="1">
    <citation type="submission" date="2020-09" db="EMBL/GenBank/DDBJ databases">
        <title>Genome seq and assembly of Chryseobacterium sp.</title>
        <authorList>
            <person name="Chhetri G."/>
        </authorList>
    </citation>
    <scope>NUCLEOTIDE SEQUENCE [LARGE SCALE GENOMIC DNA]</scope>
    <source>
        <strain evidence="1 2">GCR10</strain>
    </source>
</reference>
<organism evidence="1 2">
    <name type="scientific">Chryseobacterium caseinilyticum</name>
    <dbReference type="NCBI Taxonomy" id="2771428"/>
    <lineage>
        <taxon>Bacteria</taxon>
        <taxon>Pseudomonadati</taxon>
        <taxon>Bacteroidota</taxon>
        <taxon>Flavobacteriia</taxon>
        <taxon>Flavobacteriales</taxon>
        <taxon>Weeksellaceae</taxon>
        <taxon>Chryseobacterium group</taxon>
        <taxon>Chryseobacterium</taxon>
    </lineage>
</organism>
<sequence>MKSASVYLLTLSFILFSCKSDYKEPPTQADDLNKNSVPATLNNPIHEISLAEYSNLAPIELKNSKTTDVYKKYGIEFSGNCYACDLAIFKLNKKNFDLVSLCDENDFHRFKDFDYEKKGDVLKIKTSETTFIFTKVENEPVYQLKIEGQKPKLKNKRFSEFYTPQNLIEKFEEHDCGDFQG</sequence>
<gene>
    <name evidence="1" type="ORF">IC610_00310</name>
</gene>
<dbReference type="Proteomes" id="UP000637299">
    <property type="component" value="Unassembled WGS sequence"/>
</dbReference>
<dbReference type="PROSITE" id="PS51257">
    <property type="entry name" value="PROKAR_LIPOPROTEIN"/>
    <property type="match status" value="1"/>
</dbReference>
<dbReference type="EMBL" id="JACYFS010000001">
    <property type="protein sequence ID" value="MBD8080857.1"/>
    <property type="molecule type" value="Genomic_DNA"/>
</dbReference>
<keyword evidence="2" id="KW-1185">Reference proteome</keyword>
<proteinExistence type="predicted"/>
<evidence type="ECO:0000313" key="2">
    <source>
        <dbReference type="Proteomes" id="UP000637299"/>
    </source>
</evidence>
<evidence type="ECO:0000313" key="1">
    <source>
        <dbReference type="EMBL" id="MBD8080857.1"/>
    </source>
</evidence>
<evidence type="ECO:0008006" key="3">
    <source>
        <dbReference type="Google" id="ProtNLM"/>
    </source>
</evidence>
<name>A0ABR8Z6F1_9FLAO</name>